<proteinExistence type="predicted"/>
<sequence length="114" mass="12890">MSYIIKSLYYIKQDRDLKQRDKIYYNNLHEEVFRIMIKSINEHDNVSIVIGIFSILVGVLFPLVGTTVGIVGLLVAIKGGSILNKKKRKIGIILNLLGISTILLVVFSLNLQFL</sequence>
<dbReference type="AlphaFoldDB" id="A6TR12"/>
<keyword evidence="3" id="KW-1185">Reference proteome</keyword>
<accession>A6TR12</accession>
<feature type="transmembrane region" description="Helical" evidence="1">
    <location>
        <begin position="48"/>
        <end position="77"/>
    </location>
</feature>
<keyword evidence="1" id="KW-0472">Membrane</keyword>
<dbReference type="Proteomes" id="UP000001572">
    <property type="component" value="Chromosome"/>
</dbReference>
<gene>
    <name evidence="2" type="ordered locus">Amet_2476</name>
</gene>
<dbReference type="KEGG" id="amt:Amet_2476"/>
<keyword evidence="1" id="KW-0812">Transmembrane</keyword>
<dbReference type="STRING" id="293826.Amet_2476"/>
<evidence type="ECO:0008006" key="4">
    <source>
        <dbReference type="Google" id="ProtNLM"/>
    </source>
</evidence>
<evidence type="ECO:0000256" key="1">
    <source>
        <dbReference type="SAM" id="Phobius"/>
    </source>
</evidence>
<organism evidence="2 3">
    <name type="scientific">Alkaliphilus metalliredigens (strain QYMF)</name>
    <dbReference type="NCBI Taxonomy" id="293826"/>
    <lineage>
        <taxon>Bacteria</taxon>
        <taxon>Bacillati</taxon>
        <taxon>Bacillota</taxon>
        <taxon>Clostridia</taxon>
        <taxon>Peptostreptococcales</taxon>
        <taxon>Natronincolaceae</taxon>
        <taxon>Alkaliphilus</taxon>
    </lineage>
</organism>
<dbReference type="HOGENOM" id="CLU_2115837_0_0_9"/>
<name>A6TR12_ALKMQ</name>
<reference evidence="3" key="1">
    <citation type="journal article" date="2016" name="Genome Announc.">
        <title>Complete genome sequence of Alkaliphilus metalliredigens strain QYMF, an alkaliphilic and metal-reducing bacterium isolated from borax-contaminated leachate ponds.</title>
        <authorList>
            <person name="Hwang C."/>
            <person name="Copeland A."/>
            <person name="Lucas S."/>
            <person name="Lapidus A."/>
            <person name="Barry K."/>
            <person name="Detter J.C."/>
            <person name="Glavina Del Rio T."/>
            <person name="Hammon N."/>
            <person name="Israni S."/>
            <person name="Dalin E."/>
            <person name="Tice H."/>
            <person name="Pitluck S."/>
            <person name="Chertkov O."/>
            <person name="Brettin T."/>
            <person name="Bruce D."/>
            <person name="Han C."/>
            <person name="Schmutz J."/>
            <person name="Larimer F."/>
            <person name="Land M.L."/>
            <person name="Hauser L."/>
            <person name="Kyrpides N."/>
            <person name="Mikhailova N."/>
            <person name="Ye Q."/>
            <person name="Zhou J."/>
            <person name="Richardson P."/>
            <person name="Fields M.W."/>
        </authorList>
    </citation>
    <scope>NUCLEOTIDE SEQUENCE [LARGE SCALE GENOMIC DNA]</scope>
    <source>
        <strain evidence="3">QYMF</strain>
    </source>
</reference>
<protein>
    <recommendedName>
        <fullName evidence="4">DUF4190 domain-containing protein</fullName>
    </recommendedName>
</protein>
<evidence type="ECO:0000313" key="3">
    <source>
        <dbReference type="Proteomes" id="UP000001572"/>
    </source>
</evidence>
<feature type="transmembrane region" description="Helical" evidence="1">
    <location>
        <begin position="89"/>
        <end position="109"/>
    </location>
</feature>
<evidence type="ECO:0000313" key="2">
    <source>
        <dbReference type="EMBL" id="ABR48630.1"/>
    </source>
</evidence>
<keyword evidence="1" id="KW-1133">Transmembrane helix</keyword>
<dbReference type="EMBL" id="CP000724">
    <property type="protein sequence ID" value="ABR48630.1"/>
    <property type="molecule type" value="Genomic_DNA"/>
</dbReference>